<feature type="transmembrane region" description="Helical" evidence="5">
    <location>
        <begin position="63"/>
        <end position="84"/>
    </location>
</feature>
<evidence type="ECO:0000259" key="6">
    <source>
        <dbReference type="PROSITE" id="PS50262"/>
    </source>
</evidence>
<dbReference type="HOGENOM" id="CLU_043715_0_3_1"/>
<dbReference type="InParanoid" id="Q9XXM4"/>
<evidence type="ECO:0000256" key="4">
    <source>
        <dbReference type="ARBA" id="ARBA00023136"/>
    </source>
</evidence>
<dbReference type="GO" id="GO:0008528">
    <property type="term" value="F:G protein-coupled peptide receptor activity"/>
    <property type="evidence" value="ECO:0007669"/>
    <property type="project" value="InterPro"/>
</dbReference>
<keyword evidence="2 5" id="KW-0812">Transmembrane</keyword>
<dbReference type="GeneID" id="186771"/>
<dbReference type="WormBase" id="H24D24.1">
    <property type="protein sequence ID" value="CE18821"/>
    <property type="gene ID" value="WBGene00005806"/>
    <property type="gene designation" value="srw-59"/>
</dbReference>
<keyword evidence="4 5" id="KW-0472">Membrane</keyword>
<dbReference type="CDD" id="cd14978">
    <property type="entry name" value="7tmA_FMRFamide_R-like"/>
    <property type="match status" value="1"/>
</dbReference>
<dbReference type="PRINTS" id="PR00237">
    <property type="entry name" value="GPCRRHODOPSN"/>
</dbReference>
<dbReference type="eggNOG" id="KOG3098">
    <property type="taxonomic scope" value="Eukaryota"/>
</dbReference>
<dbReference type="PROSITE" id="PS50262">
    <property type="entry name" value="G_PROTEIN_RECEP_F1_2"/>
    <property type="match status" value="1"/>
</dbReference>
<organism evidence="7 8">
    <name type="scientific">Caenorhabditis elegans</name>
    <dbReference type="NCBI Taxonomy" id="6239"/>
    <lineage>
        <taxon>Eukaryota</taxon>
        <taxon>Metazoa</taxon>
        <taxon>Ecdysozoa</taxon>
        <taxon>Nematoda</taxon>
        <taxon>Chromadorea</taxon>
        <taxon>Rhabditida</taxon>
        <taxon>Rhabditina</taxon>
        <taxon>Rhabditomorpha</taxon>
        <taxon>Rhabditoidea</taxon>
        <taxon>Rhabditidae</taxon>
        <taxon>Peloderinae</taxon>
        <taxon>Caenorhabditis</taxon>
    </lineage>
</organism>
<dbReference type="Gene3D" id="1.20.1070.10">
    <property type="entry name" value="Rhodopsin 7-helix transmembrane proteins"/>
    <property type="match status" value="1"/>
</dbReference>
<dbReference type="PhylomeDB" id="Q9XXM4"/>
<evidence type="ECO:0000313" key="7">
    <source>
        <dbReference type="EMBL" id="CAA18357.1"/>
    </source>
</evidence>
<feature type="transmembrane region" description="Helical" evidence="5">
    <location>
        <begin position="224"/>
        <end position="245"/>
    </location>
</feature>
<comment type="subcellular location">
    <subcellularLocation>
        <location evidence="1">Membrane</location>
    </subcellularLocation>
</comment>
<dbReference type="PANTHER" id="PTHR22751:SF13">
    <property type="entry name" value="G-PROTEIN COUPLED RECEPTORS FAMILY 1 PROFILE DOMAIN-CONTAINING PROTEIN"/>
    <property type="match status" value="1"/>
</dbReference>
<keyword evidence="8" id="KW-1185">Reference proteome</keyword>
<dbReference type="InterPro" id="IPR019427">
    <property type="entry name" value="7TM_GPCR_serpentine_rcpt_Srw"/>
</dbReference>
<evidence type="ECO:0000256" key="1">
    <source>
        <dbReference type="ARBA" id="ARBA00004370"/>
    </source>
</evidence>
<evidence type="ECO:0000313" key="9">
    <source>
        <dbReference type="WormBase" id="H24D24.1"/>
    </source>
</evidence>
<feature type="transmembrane region" description="Helical" evidence="5">
    <location>
        <begin position="157"/>
        <end position="175"/>
    </location>
</feature>
<sequence>MNISQSDDYKEFDFWDHIIILVYPVLDYQAHVKFVIAVIGVFVNIFHLIVLTRKSLRVYTINIFLIGIAICDFIRLLSYVLLALPDYHYRYQKSIMSSICIPPPSYASCFLFVHFTPIPRVFQDLAVWFGVAMAVLRVIILKYSLSLKAQNLISSNSGIWILFVVCLPHIVYWIFEFQWTEIREYGIWEIPSGCANFTYTSPRIIYSMGPEEYQNETLLLVEGIFFTLIPSIILPIVTIVLIYFLKTMKRSTASNNNNHNARSTKMVALVTVTFLLATVPLGITYLYQHTDFSFGISFFCSMFVIICEFVSLINGTMHFLLCVCISSQYQRIVREMFGRKINRISVAIL</sequence>
<dbReference type="InterPro" id="IPR000276">
    <property type="entry name" value="GPCR_Rhodpsn"/>
</dbReference>
<dbReference type="Pfam" id="PF10324">
    <property type="entry name" value="7TM_GPCR_Srw"/>
    <property type="match status" value="1"/>
</dbReference>
<dbReference type="InterPro" id="IPR017452">
    <property type="entry name" value="GPCR_Rhodpsn_7TM"/>
</dbReference>
<dbReference type="RefSeq" id="NP_506996.1">
    <property type="nucleotide sequence ID" value="NM_074595.1"/>
</dbReference>
<dbReference type="SMR" id="Q9XXM4"/>
<dbReference type="EMBL" id="BX284605">
    <property type="protein sequence ID" value="CAA18357.1"/>
    <property type="molecule type" value="Genomic_DNA"/>
</dbReference>
<dbReference type="KEGG" id="cel:CELE_H24D24.1"/>
<dbReference type="PaxDb" id="6239-H24D24.1"/>
<evidence type="ECO:0000256" key="3">
    <source>
        <dbReference type="ARBA" id="ARBA00022989"/>
    </source>
</evidence>
<dbReference type="PANTHER" id="PTHR22751">
    <property type="entry name" value="G-PROTEIN COUPLED RECEPTOR-RELATED"/>
    <property type="match status" value="1"/>
</dbReference>
<name>Q9XXM4_CAEEL</name>
<feature type="domain" description="G-protein coupled receptors family 1 profile" evidence="6">
    <location>
        <begin position="43"/>
        <end position="322"/>
    </location>
</feature>
<feature type="transmembrane region" description="Helical" evidence="5">
    <location>
        <begin position="125"/>
        <end position="145"/>
    </location>
</feature>
<dbReference type="SUPFAM" id="SSF81321">
    <property type="entry name" value="Family A G protein-coupled receptor-like"/>
    <property type="match status" value="1"/>
</dbReference>
<protein>
    <submittedName>
        <fullName evidence="7">G-protein coupled receptors family 1 profile domain-containing protein</fullName>
    </submittedName>
</protein>
<dbReference type="PIR" id="T23114">
    <property type="entry name" value="T23114"/>
</dbReference>
<feature type="transmembrane region" description="Helical" evidence="5">
    <location>
        <begin position="293"/>
        <end position="326"/>
    </location>
</feature>
<evidence type="ECO:0000256" key="2">
    <source>
        <dbReference type="ARBA" id="ARBA00022692"/>
    </source>
</evidence>
<feature type="transmembrane region" description="Helical" evidence="5">
    <location>
        <begin position="30"/>
        <end position="51"/>
    </location>
</feature>
<feature type="transmembrane region" description="Helical" evidence="5">
    <location>
        <begin position="266"/>
        <end position="287"/>
    </location>
</feature>
<dbReference type="OrthoDB" id="5864299at2759"/>
<keyword evidence="7" id="KW-0675">Receptor</keyword>
<dbReference type="CTD" id="186771"/>
<dbReference type="UCSC" id="H24D24.1">
    <property type="organism name" value="c. elegans"/>
</dbReference>
<accession>Q9XXM4</accession>
<gene>
    <name evidence="7 9" type="primary">srw-59</name>
    <name evidence="7" type="ORF">CELE_H24D24.1</name>
    <name evidence="9" type="ORF">H24D24.1</name>
</gene>
<dbReference type="AGR" id="WB:WBGene00005806"/>
<keyword evidence="3 5" id="KW-1133">Transmembrane helix</keyword>
<dbReference type="AlphaFoldDB" id="Q9XXM4"/>
<dbReference type="Proteomes" id="UP000001940">
    <property type="component" value="Chromosome V"/>
</dbReference>
<evidence type="ECO:0000256" key="5">
    <source>
        <dbReference type="SAM" id="Phobius"/>
    </source>
</evidence>
<reference evidence="7 8" key="1">
    <citation type="journal article" date="1998" name="Science">
        <title>Genome sequence of the nematode C. elegans: a platform for investigating biology.</title>
        <authorList>
            <consortium name="The C. elegans sequencing consortium"/>
            <person name="Sulson J.E."/>
            <person name="Waterston R."/>
        </authorList>
    </citation>
    <scope>NUCLEOTIDE SEQUENCE [LARGE SCALE GENOMIC DNA]</scope>
    <source>
        <strain evidence="7 8">Bristol N2</strain>
    </source>
</reference>
<proteinExistence type="predicted"/>
<evidence type="ECO:0000313" key="8">
    <source>
        <dbReference type="Proteomes" id="UP000001940"/>
    </source>
</evidence>
<dbReference type="GO" id="GO:0016020">
    <property type="term" value="C:membrane"/>
    <property type="evidence" value="ECO:0007669"/>
    <property type="project" value="UniProtKB-SubCell"/>
</dbReference>